<dbReference type="PANTHER" id="PTHR23427:SF2">
    <property type="entry name" value="SURFEIT LOCUS PROTEIN 1"/>
    <property type="match status" value="1"/>
</dbReference>
<evidence type="ECO:0000256" key="2">
    <source>
        <dbReference type="ARBA" id="ARBA00022692"/>
    </source>
</evidence>
<dbReference type="AlphaFoldDB" id="A0A1J5QVV5"/>
<accession>A0A1J5QVV5</accession>
<protein>
    <submittedName>
        <fullName evidence="6">SURF1 family protein</fullName>
    </submittedName>
</protein>
<dbReference type="CDD" id="cd06662">
    <property type="entry name" value="SURF1"/>
    <property type="match status" value="1"/>
</dbReference>
<dbReference type="Pfam" id="PF02104">
    <property type="entry name" value="SURF1"/>
    <property type="match status" value="1"/>
</dbReference>
<keyword evidence="3" id="KW-1133">Transmembrane helix</keyword>
<evidence type="ECO:0000256" key="1">
    <source>
        <dbReference type="ARBA" id="ARBA00004370"/>
    </source>
</evidence>
<proteinExistence type="predicted"/>
<dbReference type="PROSITE" id="PS51257">
    <property type="entry name" value="PROKAR_LIPOPROTEIN"/>
    <property type="match status" value="1"/>
</dbReference>
<dbReference type="InterPro" id="IPR002994">
    <property type="entry name" value="Surf1/Shy1"/>
</dbReference>
<evidence type="ECO:0000313" key="6">
    <source>
        <dbReference type="EMBL" id="OIQ83999.1"/>
    </source>
</evidence>
<dbReference type="EMBL" id="MLJW01000654">
    <property type="protein sequence ID" value="OIQ83999.1"/>
    <property type="molecule type" value="Genomic_DNA"/>
</dbReference>
<evidence type="ECO:0000256" key="5">
    <source>
        <dbReference type="SAM" id="MobiDB-lite"/>
    </source>
</evidence>
<gene>
    <name evidence="6" type="ORF">GALL_342000</name>
</gene>
<dbReference type="PROSITE" id="PS50895">
    <property type="entry name" value="SURF1"/>
    <property type="match status" value="1"/>
</dbReference>
<comment type="subcellular location">
    <subcellularLocation>
        <location evidence="1">Membrane</location>
    </subcellularLocation>
</comment>
<keyword evidence="2" id="KW-0812">Transmembrane</keyword>
<dbReference type="GO" id="GO:0016020">
    <property type="term" value="C:membrane"/>
    <property type="evidence" value="ECO:0007669"/>
    <property type="project" value="UniProtKB-SubCell"/>
</dbReference>
<keyword evidence="4" id="KW-0472">Membrane</keyword>
<sequence length="286" mass="29924">MNAGHRRAVGLVLVAIVLAVGCTLAGRWQWGRHVTVDAEIATVEANYHAPAVPIESVLPHLDTPLTDAQVWTRVSLTGHYLASGTVLLRNRPVDSESAFHVLVPFQEDASDGAGPVLVVDRGWIPLSTTQESPSAAPAPPTGRVTITVHLRQQEPLSTRSAPPGQVQTIAIRQVLDAGGIAPSVTAYDVFGGLDTETPAPAVPITALPAPSTDPGSHLSYAFQWWTFAIGALVGFGRMALREARGEGPGSGGRPAPAPRRVPASVARRGPSAEDVEDALIDAQLGP</sequence>
<reference evidence="6" key="1">
    <citation type="submission" date="2016-10" db="EMBL/GenBank/DDBJ databases">
        <title>Sequence of Gallionella enrichment culture.</title>
        <authorList>
            <person name="Poehlein A."/>
            <person name="Muehling M."/>
            <person name="Daniel R."/>
        </authorList>
    </citation>
    <scope>NUCLEOTIDE SEQUENCE</scope>
</reference>
<name>A0A1J5QVV5_9ZZZZ</name>
<evidence type="ECO:0000256" key="3">
    <source>
        <dbReference type="ARBA" id="ARBA00022989"/>
    </source>
</evidence>
<comment type="caution">
    <text evidence="6">The sequence shown here is derived from an EMBL/GenBank/DDBJ whole genome shotgun (WGS) entry which is preliminary data.</text>
</comment>
<organism evidence="6">
    <name type="scientific">mine drainage metagenome</name>
    <dbReference type="NCBI Taxonomy" id="410659"/>
    <lineage>
        <taxon>unclassified sequences</taxon>
        <taxon>metagenomes</taxon>
        <taxon>ecological metagenomes</taxon>
    </lineage>
</organism>
<dbReference type="InterPro" id="IPR045214">
    <property type="entry name" value="Surf1/Surf4"/>
</dbReference>
<feature type="region of interest" description="Disordered" evidence="5">
    <location>
        <begin position="244"/>
        <end position="286"/>
    </location>
</feature>
<feature type="compositionally biased region" description="Low complexity" evidence="5">
    <location>
        <begin position="258"/>
        <end position="269"/>
    </location>
</feature>
<evidence type="ECO:0000256" key="4">
    <source>
        <dbReference type="ARBA" id="ARBA00023136"/>
    </source>
</evidence>
<dbReference type="PANTHER" id="PTHR23427">
    <property type="entry name" value="SURFEIT LOCUS PROTEIN"/>
    <property type="match status" value="1"/>
</dbReference>